<dbReference type="InterPro" id="IPR036942">
    <property type="entry name" value="Beta-barrel_TonB_sf"/>
</dbReference>
<dbReference type="SUPFAM" id="SSF49464">
    <property type="entry name" value="Carboxypeptidase regulatory domain-like"/>
    <property type="match status" value="1"/>
</dbReference>
<proteinExistence type="inferred from homology"/>
<evidence type="ECO:0000256" key="7">
    <source>
        <dbReference type="PROSITE-ProRule" id="PRU01360"/>
    </source>
</evidence>
<feature type="chain" id="PRO_5013937936" evidence="8">
    <location>
        <begin position="28"/>
        <end position="1048"/>
    </location>
</feature>
<dbReference type="NCBIfam" id="TIGR04056">
    <property type="entry name" value="OMP_RagA_SusC"/>
    <property type="match status" value="1"/>
</dbReference>
<feature type="signal peptide" evidence="8">
    <location>
        <begin position="1"/>
        <end position="27"/>
    </location>
</feature>
<dbReference type="InterPro" id="IPR039426">
    <property type="entry name" value="TonB-dep_rcpt-like"/>
</dbReference>
<gene>
    <name evidence="10" type="ORF">CPT03_11830</name>
</gene>
<evidence type="ECO:0000256" key="5">
    <source>
        <dbReference type="ARBA" id="ARBA00023136"/>
    </source>
</evidence>
<comment type="similarity">
    <text evidence="7">Belongs to the TonB-dependent receptor family.</text>
</comment>
<dbReference type="InterPro" id="IPR023996">
    <property type="entry name" value="TonB-dep_OMP_SusC/RagA"/>
</dbReference>
<dbReference type="GO" id="GO:0009279">
    <property type="term" value="C:cell outer membrane"/>
    <property type="evidence" value="ECO:0007669"/>
    <property type="project" value="UniProtKB-SubCell"/>
</dbReference>
<dbReference type="PROSITE" id="PS52016">
    <property type="entry name" value="TONB_DEPENDENT_REC_3"/>
    <property type="match status" value="1"/>
</dbReference>
<dbReference type="KEGG" id="pgs:CPT03_11830"/>
<keyword evidence="11" id="KW-1185">Reference proteome</keyword>
<dbReference type="EMBL" id="CP024091">
    <property type="protein sequence ID" value="ATP57114.1"/>
    <property type="molecule type" value="Genomic_DNA"/>
</dbReference>
<dbReference type="Gene3D" id="2.40.170.20">
    <property type="entry name" value="TonB-dependent receptor, beta-barrel domain"/>
    <property type="match status" value="1"/>
</dbReference>
<dbReference type="RefSeq" id="WP_099439042.1">
    <property type="nucleotide sequence ID" value="NZ_CP024091.1"/>
</dbReference>
<keyword evidence="8" id="KW-0732">Signal</keyword>
<dbReference type="Gene3D" id="2.170.130.10">
    <property type="entry name" value="TonB-dependent receptor, plug domain"/>
    <property type="match status" value="1"/>
</dbReference>
<evidence type="ECO:0000259" key="9">
    <source>
        <dbReference type="Pfam" id="PF07715"/>
    </source>
</evidence>
<dbReference type="Pfam" id="PF13715">
    <property type="entry name" value="CarbopepD_reg_2"/>
    <property type="match status" value="1"/>
</dbReference>
<evidence type="ECO:0000256" key="4">
    <source>
        <dbReference type="ARBA" id="ARBA00022692"/>
    </source>
</evidence>
<evidence type="ECO:0000256" key="1">
    <source>
        <dbReference type="ARBA" id="ARBA00004571"/>
    </source>
</evidence>
<dbReference type="AlphaFoldDB" id="A0A2D1U6E0"/>
<feature type="domain" description="TonB-dependent receptor plug" evidence="9">
    <location>
        <begin position="123"/>
        <end position="220"/>
    </location>
</feature>
<dbReference type="Gene3D" id="2.60.40.1120">
    <property type="entry name" value="Carboxypeptidase-like, regulatory domain"/>
    <property type="match status" value="1"/>
</dbReference>
<keyword evidence="2 7" id="KW-0813">Transport</keyword>
<dbReference type="OrthoDB" id="9768177at2"/>
<evidence type="ECO:0000256" key="6">
    <source>
        <dbReference type="ARBA" id="ARBA00023237"/>
    </source>
</evidence>
<dbReference type="Proteomes" id="UP000223749">
    <property type="component" value="Chromosome"/>
</dbReference>
<evidence type="ECO:0000256" key="2">
    <source>
        <dbReference type="ARBA" id="ARBA00022448"/>
    </source>
</evidence>
<evidence type="ECO:0000313" key="11">
    <source>
        <dbReference type="Proteomes" id="UP000223749"/>
    </source>
</evidence>
<dbReference type="Pfam" id="PF07715">
    <property type="entry name" value="Plug"/>
    <property type="match status" value="1"/>
</dbReference>
<accession>A0A2D1U6E0</accession>
<keyword evidence="4 7" id="KW-0812">Transmembrane</keyword>
<evidence type="ECO:0000256" key="8">
    <source>
        <dbReference type="SAM" id="SignalP"/>
    </source>
</evidence>
<protein>
    <submittedName>
        <fullName evidence="10">SusC/RagA family TonB-linked outer membrane protein</fullName>
    </submittedName>
</protein>
<name>A0A2D1U6E0_9SPHI</name>
<keyword evidence="5 7" id="KW-0472">Membrane</keyword>
<comment type="subcellular location">
    <subcellularLocation>
        <location evidence="1 7">Cell outer membrane</location>
        <topology evidence="1 7">Multi-pass membrane protein</topology>
    </subcellularLocation>
</comment>
<dbReference type="FunFam" id="2.60.40.1120:FF:000003">
    <property type="entry name" value="Outer membrane protein Omp121"/>
    <property type="match status" value="1"/>
</dbReference>
<dbReference type="InterPro" id="IPR037066">
    <property type="entry name" value="Plug_dom_sf"/>
</dbReference>
<organism evidence="10 11">
    <name type="scientific">Pedobacter ginsengisoli</name>
    <dbReference type="NCBI Taxonomy" id="363852"/>
    <lineage>
        <taxon>Bacteria</taxon>
        <taxon>Pseudomonadati</taxon>
        <taxon>Bacteroidota</taxon>
        <taxon>Sphingobacteriia</taxon>
        <taxon>Sphingobacteriales</taxon>
        <taxon>Sphingobacteriaceae</taxon>
        <taxon>Pedobacter</taxon>
    </lineage>
</organism>
<reference evidence="10 11" key="1">
    <citation type="submission" date="2017-10" db="EMBL/GenBank/DDBJ databases">
        <title>Whole genome of Pedobacter ginsengisoli T01R-27 isolated from tomato rhizosphere.</title>
        <authorList>
            <person name="Weon H.-Y."/>
            <person name="Lee S.A."/>
            <person name="Sang M.K."/>
            <person name="Song J."/>
        </authorList>
    </citation>
    <scope>NUCLEOTIDE SEQUENCE [LARGE SCALE GENOMIC DNA]</scope>
    <source>
        <strain evidence="10 11">T01R-27</strain>
    </source>
</reference>
<dbReference type="SUPFAM" id="SSF56935">
    <property type="entry name" value="Porins"/>
    <property type="match status" value="1"/>
</dbReference>
<dbReference type="InterPro" id="IPR012910">
    <property type="entry name" value="Plug_dom"/>
</dbReference>
<dbReference type="InterPro" id="IPR008969">
    <property type="entry name" value="CarboxyPept-like_regulatory"/>
</dbReference>
<evidence type="ECO:0000313" key="10">
    <source>
        <dbReference type="EMBL" id="ATP57114.1"/>
    </source>
</evidence>
<keyword evidence="3 7" id="KW-1134">Transmembrane beta strand</keyword>
<sequence>MKICYSLKKTSLFTVVMWLLTFGIAYAQSTITGSVVDETNQPLAGASIKIKGNKSGTTTNTEGKFSISAPANAILIISFIGYTPKELNIGSQTVLNIKLDPDQSALDEVVVTALGVKKERKALGYSVQEVKGADLVKAREPNAISSLTGKVAGLTISPSPNLFGDPGIQLRGRSGVLIVVDNVIVKSDSWNLSPDDIESYTVLKGPNAAALYGALGISGAIVITTKKGSKNSRGFAVDFNSSTQLQTGYNAIPKFQTEYGAGDGFKYAFKDGMGSGINDNDYFIWGPRFEGQPITQYNSPKDPVTGELQPLPWLARGKNNLEDFLNNGLLSTNNLAISANNDKGDIRLSMSQTYQKGTVPNSQIASTNFNVNGGLNVGTKLRFETNINYNKQYTKNYPTLGYGPQSLIYLITVWGGTDYDIKDLRNYWKPGKEGIEVYNREYTLYNNPWLVAYENLRGYYKNDVYGYFKMDYSISKKLKFSARTNVSTYDLNRDTRYPFGGTFYSPYSKVGGYEQSYSQLWENNTEASLNYSDTFKDFNFKGALFGNLRTISAKEITGATKGGLVVPGVYTLTNSKEPNSPTNRLASKQVASAYSFVDLDYKSYVFLNLTGRFDRSSTLPKSHNTYFYPSASLSTVFSEMFTLPKAISFLKARGSYANVAGDLGDSTNPYDVYNLLSVYSVYGTRWNNNPGVGYSGTLYNPNIRPSRVKTIETGLEARFLNSRVGFDVAYFRNIEGPGIVNVTVSNSSGVSSIQKNAYTYLRKGWEITLNGSPIKGQDFSWDVLANWSTSHRWLRDIDGVLTRDGNIHLGDRADGYYITDFQRDAQGNMIVGTNGLPAYNPYSSRIGYADNNFIAGINNTFRYKTLSLSFQVDGRFGGLINNYLDGYQWSAGTHPESASEYRYLDWTNRNDPNWKGSVMTNGQKIVSGQLSTDQDGNVISDTRVFAPNDKPVLWQTWARNYYQSGYQLARNRTYVKLREVVLTYNLPAKLTERTKFLQSASISLVGRNLLYFTGKGTQSMDLDQYTGNNSDFQTPSVKSFGLNLNLTF</sequence>
<evidence type="ECO:0000256" key="3">
    <source>
        <dbReference type="ARBA" id="ARBA00022452"/>
    </source>
</evidence>
<keyword evidence="6 7" id="KW-0998">Cell outer membrane</keyword>